<reference evidence="2" key="1">
    <citation type="journal article" date="2011" name="PLoS Genet.">
        <title>Genomic analysis of the necrotrophic fungal pathogens Sclerotinia sclerotiorum and Botrytis cinerea.</title>
        <authorList>
            <person name="Amselem J."/>
            <person name="Cuomo C.A."/>
            <person name="van Kan J.A."/>
            <person name="Viaud M."/>
            <person name="Benito E.P."/>
            <person name="Couloux A."/>
            <person name="Coutinho P.M."/>
            <person name="de Vries R.P."/>
            <person name="Dyer P.S."/>
            <person name="Fillinger S."/>
            <person name="Fournier E."/>
            <person name="Gout L."/>
            <person name="Hahn M."/>
            <person name="Kohn L."/>
            <person name="Lapalu N."/>
            <person name="Plummer K.M."/>
            <person name="Pradier J.M."/>
            <person name="Quevillon E."/>
            <person name="Sharon A."/>
            <person name="Simon A."/>
            <person name="ten Have A."/>
            <person name="Tudzynski B."/>
            <person name="Tudzynski P."/>
            <person name="Wincker P."/>
            <person name="Andrew M."/>
            <person name="Anthouard V."/>
            <person name="Beever R.E."/>
            <person name="Beffa R."/>
            <person name="Benoit I."/>
            <person name="Bouzid O."/>
            <person name="Brault B."/>
            <person name="Chen Z."/>
            <person name="Choquer M."/>
            <person name="Collemare J."/>
            <person name="Cotton P."/>
            <person name="Danchin E.G."/>
            <person name="Da Silva C."/>
            <person name="Gautier A."/>
            <person name="Giraud C."/>
            <person name="Giraud T."/>
            <person name="Gonzalez C."/>
            <person name="Grossetete S."/>
            <person name="Guldener U."/>
            <person name="Henrissat B."/>
            <person name="Howlett B.J."/>
            <person name="Kodira C."/>
            <person name="Kretschmer M."/>
            <person name="Lappartient A."/>
            <person name="Leroch M."/>
            <person name="Levis C."/>
            <person name="Mauceli E."/>
            <person name="Neuveglise C."/>
            <person name="Oeser B."/>
            <person name="Pearson M."/>
            <person name="Poulain J."/>
            <person name="Poussereau N."/>
            <person name="Quesneville H."/>
            <person name="Rascle C."/>
            <person name="Schumacher J."/>
            <person name="Segurens B."/>
            <person name="Sexton A."/>
            <person name="Silva E."/>
            <person name="Sirven C."/>
            <person name="Soanes D.M."/>
            <person name="Talbot N.J."/>
            <person name="Templeton M."/>
            <person name="Yandava C."/>
            <person name="Yarden O."/>
            <person name="Zeng Q."/>
            <person name="Rollins J.A."/>
            <person name="Lebrun M.H."/>
            <person name="Dickman M."/>
        </authorList>
    </citation>
    <scope>NUCLEOTIDE SEQUENCE [LARGE SCALE GENOMIC DNA]</scope>
    <source>
        <strain evidence="2">T4</strain>
    </source>
</reference>
<dbReference type="InParanoid" id="G2YRZ7"/>
<dbReference type="HOGENOM" id="CLU_1651890_0_0_1"/>
<sequence length="160" mass="18490">MYYRNLLSTFTQVDMKGAWKLWAEDCRNRVALLKFKDRHSRTSFLSEKLFSKSAAWSQMMKNLHWERTALVEARLLSTLSPNNFRGKMGSALSRIDDVIQIWTRLGSAVVSENKNLAGYFITLLRTTKLEDNFTTLLTNQSALILERTSWSLASELIDTF</sequence>
<dbReference type="AlphaFoldDB" id="G2YRZ7"/>
<organism evidence="1 2">
    <name type="scientific">Botryotinia fuckeliana (strain T4)</name>
    <name type="common">Noble rot fungus</name>
    <name type="synonym">Botrytis cinerea</name>
    <dbReference type="NCBI Taxonomy" id="999810"/>
    <lineage>
        <taxon>Eukaryota</taxon>
        <taxon>Fungi</taxon>
        <taxon>Dikarya</taxon>
        <taxon>Ascomycota</taxon>
        <taxon>Pezizomycotina</taxon>
        <taxon>Leotiomycetes</taxon>
        <taxon>Helotiales</taxon>
        <taxon>Sclerotiniaceae</taxon>
        <taxon>Botrytis</taxon>
    </lineage>
</organism>
<name>G2YRZ7_BOTF4</name>
<evidence type="ECO:0000313" key="2">
    <source>
        <dbReference type="Proteomes" id="UP000008177"/>
    </source>
</evidence>
<accession>G2YRZ7</accession>
<proteinExistence type="predicted"/>
<protein>
    <submittedName>
        <fullName evidence="1">Uncharacterized protein</fullName>
    </submittedName>
</protein>
<dbReference type="EMBL" id="FQ790351">
    <property type="protein sequence ID" value="CCD54395.1"/>
    <property type="molecule type" value="Genomic_DNA"/>
</dbReference>
<evidence type="ECO:0000313" key="1">
    <source>
        <dbReference type="EMBL" id="CCD54395.1"/>
    </source>
</evidence>
<dbReference type="Proteomes" id="UP000008177">
    <property type="component" value="Unplaced contigs"/>
</dbReference>
<gene>
    <name evidence="1" type="ORF">BofuT4_P124430.1</name>
</gene>